<reference evidence="2 3" key="1">
    <citation type="submission" date="2024-03" db="EMBL/GenBank/DDBJ databases">
        <title>The genome assembly and annotation of the cricket Gryllus longicercus Weissman &amp; Gray.</title>
        <authorList>
            <person name="Szrajer S."/>
            <person name="Gray D."/>
            <person name="Ylla G."/>
        </authorList>
    </citation>
    <scope>NUCLEOTIDE SEQUENCE [LARGE SCALE GENOMIC DNA]</scope>
    <source>
        <strain evidence="2">DAG 2021-001</strain>
        <tissue evidence="2">Whole body minus gut</tissue>
    </source>
</reference>
<evidence type="ECO:0000313" key="2">
    <source>
        <dbReference type="EMBL" id="KAK7790063.1"/>
    </source>
</evidence>
<name>A0AAN9V5B3_9ORTH</name>
<feature type="compositionally biased region" description="Basic and acidic residues" evidence="1">
    <location>
        <begin position="8"/>
        <end position="21"/>
    </location>
</feature>
<sequence length="94" mass="10300">MAPLPGVEVERATVRLHEKSAAARPPRACYKVLYETTRDVSAAEELLLGPRAPLPLPPLDACNESNTSDERSDKETESQHSGTVDDEREPKTTT</sequence>
<organism evidence="2 3">
    <name type="scientific">Gryllus longicercus</name>
    <dbReference type="NCBI Taxonomy" id="2509291"/>
    <lineage>
        <taxon>Eukaryota</taxon>
        <taxon>Metazoa</taxon>
        <taxon>Ecdysozoa</taxon>
        <taxon>Arthropoda</taxon>
        <taxon>Hexapoda</taxon>
        <taxon>Insecta</taxon>
        <taxon>Pterygota</taxon>
        <taxon>Neoptera</taxon>
        <taxon>Polyneoptera</taxon>
        <taxon>Orthoptera</taxon>
        <taxon>Ensifera</taxon>
        <taxon>Gryllidea</taxon>
        <taxon>Grylloidea</taxon>
        <taxon>Gryllidae</taxon>
        <taxon>Gryllinae</taxon>
        <taxon>Gryllus</taxon>
    </lineage>
</organism>
<proteinExistence type="predicted"/>
<protein>
    <submittedName>
        <fullName evidence="2">Uncharacterized protein</fullName>
    </submittedName>
</protein>
<accession>A0AAN9V5B3</accession>
<dbReference type="EMBL" id="JAZDUA010000668">
    <property type="protein sequence ID" value="KAK7790063.1"/>
    <property type="molecule type" value="Genomic_DNA"/>
</dbReference>
<evidence type="ECO:0000256" key="1">
    <source>
        <dbReference type="SAM" id="MobiDB-lite"/>
    </source>
</evidence>
<feature type="compositionally biased region" description="Basic and acidic residues" evidence="1">
    <location>
        <begin position="68"/>
        <end position="94"/>
    </location>
</feature>
<dbReference type="Proteomes" id="UP001378592">
    <property type="component" value="Unassembled WGS sequence"/>
</dbReference>
<evidence type="ECO:0000313" key="3">
    <source>
        <dbReference type="Proteomes" id="UP001378592"/>
    </source>
</evidence>
<gene>
    <name evidence="2" type="ORF">R5R35_008709</name>
</gene>
<dbReference type="AlphaFoldDB" id="A0AAN9V5B3"/>
<feature type="region of interest" description="Disordered" evidence="1">
    <location>
        <begin position="1"/>
        <end position="25"/>
    </location>
</feature>
<comment type="caution">
    <text evidence="2">The sequence shown here is derived from an EMBL/GenBank/DDBJ whole genome shotgun (WGS) entry which is preliminary data.</text>
</comment>
<feature type="region of interest" description="Disordered" evidence="1">
    <location>
        <begin position="50"/>
        <end position="94"/>
    </location>
</feature>
<keyword evidence="3" id="KW-1185">Reference proteome</keyword>